<keyword evidence="4" id="KW-1185">Reference proteome</keyword>
<evidence type="ECO:0000313" key="3">
    <source>
        <dbReference type="EMBL" id="GGM56246.1"/>
    </source>
</evidence>
<evidence type="ECO:0000256" key="1">
    <source>
        <dbReference type="SAM" id="MobiDB-lite"/>
    </source>
</evidence>
<proteinExistence type="predicted"/>
<dbReference type="EMBL" id="BMMK01000012">
    <property type="protein sequence ID" value="GGM56246.1"/>
    <property type="molecule type" value="Genomic_DNA"/>
</dbReference>
<feature type="region of interest" description="Disordered" evidence="1">
    <location>
        <begin position="229"/>
        <end position="248"/>
    </location>
</feature>
<feature type="compositionally biased region" description="Basic and acidic residues" evidence="1">
    <location>
        <begin position="50"/>
        <end position="63"/>
    </location>
</feature>
<evidence type="ECO:0000313" key="4">
    <source>
        <dbReference type="Proteomes" id="UP000637578"/>
    </source>
</evidence>
<organism evidence="3 4">
    <name type="scientific">Longimycelium tulufanense</name>
    <dbReference type="NCBI Taxonomy" id="907463"/>
    <lineage>
        <taxon>Bacteria</taxon>
        <taxon>Bacillati</taxon>
        <taxon>Actinomycetota</taxon>
        <taxon>Actinomycetes</taxon>
        <taxon>Pseudonocardiales</taxon>
        <taxon>Pseudonocardiaceae</taxon>
        <taxon>Longimycelium</taxon>
    </lineage>
</organism>
<name>A0A8J3CEN5_9PSEU</name>
<reference evidence="3" key="2">
    <citation type="submission" date="2020-09" db="EMBL/GenBank/DDBJ databases">
        <authorList>
            <person name="Sun Q."/>
            <person name="Zhou Y."/>
        </authorList>
    </citation>
    <scope>NUCLEOTIDE SEQUENCE</scope>
    <source>
        <strain evidence="3">CGMCC 4.5737</strain>
    </source>
</reference>
<feature type="chain" id="PRO_5035150415" description="Secreted protein" evidence="2">
    <location>
        <begin position="49"/>
        <end position="475"/>
    </location>
</feature>
<accession>A0A8J3CEN5</accession>
<feature type="signal peptide" evidence="2">
    <location>
        <begin position="1"/>
        <end position="48"/>
    </location>
</feature>
<dbReference type="Proteomes" id="UP000637578">
    <property type="component" value="Unassembled WGS sequence"/>
</dbReference>
<keyword evidence="2" id="KW-0732">Signal</keyword>
<gene>
    <name evidence="3" type="ORF">GCM10012275_29160</name>
</gene>
<protein>
    <recommendedName>
        <fullName evidence="5">Secreted protein</fullName>
    </recommendedName>
</protein>
<sequence length="475" mass="51395">MTRPSVEPRCRATARREVDVSTRSWFLRSGLALAVAAALTVTTMPADACDPDHATGEGGHDVTTRAADSGTSSVKGVQHVGSVPDAQGAISVNFLQYGQRDVMLVSGQFGLRAYDVTADPARPRLVGRLSMPGMWETEDTEVDPIRKLVFLARDPRAFGGNTQTGESGVYVVDASNPERLEVLSYVKVPAGHTTSCVNNCRYLWTGGPAKAANMPADWGGRPVWVTDIRDPRNPKVFPEPIDTGRNDGKTDYVHDVQVDDAGIAWVSGRGGVRGYWTEGVHRDPVSNTMRRATPIEPVPYAGGGIDEVAAPSKFMHNSYRPVGRRAADGGQPAGHRGRGDILYVTEESFLSGCAGDGVLVISSLAGSYDGQGWRSRPDKPFRLRTLGTWSVAGQEGSDPNSGDCSAHYFDVRGNVLVQSFYAQGTRFLDVSDPTNPTQIAYFRPRDAASWQPMWHRGLAYVADNKRGIDILSLSR</sequence>
<feature type="region of interest" description="Disordered" evidence="1">
    <location>
        <begin position="50"/>
        <end position="76"/>
    </location>
</feature>
<comment type="caution">
    <text evidence="3">The sequence shown here is derived from an EMBL/GenBank/DDBJ whole genome shotgun (WGS) entry which is preliminary data.</text>
</comment>
<evidence type="ECO:0008006" key="5">
    <source>
        <dbReference type="Google" id="ProtNLM"/>
    </source>
</evidence>
<dbReference type="AlphaFoldDB" id="A0A8J3CEN5"/>
<evidence type="ECO:0000256" key="2">
    <source>
        <dbReference type="SAM" id="SignalP"/>
    </source>
</evidence>
<reference evidence="3" key="1">
    <citation type="journal article" date="2014" name="Int. J. Syst. Evol. Microbiol.">
        <title>Complete genome sequence of Corynebacterium casei LMG S-19264T (=DSM 44701T), isolated from a smear-ripened cheese.</title>
        <authorList>
            <consortium name="US DOE Joint Genome Institute (JGI-PGF)"/>
            <person name="Walter F."/>
            <person name="Albersmeier A."/>
            <person name="Kalinowski J."/>
            <person name="Ruckert C."/>
        </authorList>
    </citation>
    <scope>NUCLEOTIDE SEQUENCE</scope>
    <source>
        <strain evidence="3">CGMCC 4.5737</strain>
    </source>
</reference>